<organism evidence="2 3">
    <name type="scientific">Zootermopsis nevadensis</name>
    <name type="common">Dampwood termite</name>
    <dbReference type="NCBI Taxonomy" id="136037"/>
    <lineage>
        <taxon>Eukaryota</taxon>
        <taxon>Metazoa</taxon>
        <taxon>Ecdysozoa</taxon>
        <taxon>Arthropoda</taxon>
        <taxon>Hexapoda</taxon>
        <taxon>Insecta</taxon>
        <taxon>Pterygota</taxon>
        <taxon>Neoptera</taxon>
        <taxon>Polyneoptera</taxon>
        <taxon>Dictyoptera</taxon>
        <taxon>Blattodea</taxon>
        <taxon>Blattoidea</taxon>
        <taxon>Termitoidae</taxon>
        <taxon>Termopsidae</taxon>
        <taxon>Zootermopsis</taxon>
    </lineage>
</organism>
<evidence type="ECO:0000256" key="1">
    <source>
        <dbReference type="SAM" id="MobiDB-lite"/>
    </source>
</evidence>
<dbReference type="Proteomes" id="UP000027135">
    <property type="component" value="Unassembled WGS sequence"/>
</dbReference>
<evidence type="ECO:0000313" key="2">
    <source>
        <dbReference type="EMBL" id="KDR18770.1"/>
    </source>
</evidence>
<protein>
    <submittedName>
        <fullName evidence="2">Uncharacterized protein</fullName>
    </submittedName>
</protein>
<accession>A0A067R685</accession>
<feature type="region of interest" description="Disordered" evidence="1">
    <location>
        <begin position="155"/>
        <end position="192"/>
    </location>
</feature>
<dbReference type="EMBL" id="KK852672">
    <property type="protein sequence ID" value="KDR18770.1"/>
    <property type="molecule type" value="Genomic_DNA"/>
</dbReference>
<proteinExistence type="predicted"/>
<evidence type="ECO:0000313" key="3">
    <source>
        <dbReference type="Proteomes" id="UP000027135"/>
    </source>
</evidence>
<gene>
    <name evidence="2" type="ORF">L798_06448</name>
</gene>
<feature type="region of interest" description="Disordered" evidence="1">
    <location>
        <begin position="223"/>
        <end position="271"/>
    </location>
</feature>
<keyword evidence="3" id="KW-1185">Reference proteome</keyword>
<name>A0A067R685_ZOONE</name>
<feature type="compositionally biased region" description="Low complexity" evidence="1">
    <location>
        <begin position="156"/>
        <end position="176"/>
    </location>
</feature>
<feature type="region of interest" description="Disordered" evidence="1">
    <location>
        <begin position="1"/>
        <end position="25"/>
    </location>
</feature>
<dbReference type="AlphaFoldDB" id="A0A067R685"/>
<sequence length="459" mass="52390">MKVSKQPQEYSDVVPAGQVKGARQRTQPQSYILSSALLVGQQVIFPSISDKLPQSSTPAPPKYYYITQSPGLQYEVLGSTTPSIINENYPTQQEHAKLTSQLPFVSKLAYFTTPRPNIAYRVSSERPILYNIQPSPSPTPTYQYSYEKNINNPKIQQPRQQNTYTTTRTKSRTPQRINYQGGSSGAEGSPVEYRSTPRTLFEYNYEQRTKAPEIQQFYPAAAAPQYDDQEDVTAGSPTTRYGHEDSRKQNQQVQEYRSTPRPRFSGYQRPRVNIYPTANPLHVHFTRQDETLLDDITKKYFTIFGQKLPSNDENVPTTPIPPYVGGNVQSQSEQPYVVNGERQYYTTPIPNYNQNSENPHEHDRVSKVPISLADDININYQKPLPPVNPFSEFIDTRQTSDSETGGALVSYKFPGDNGHFYFITPQIVGAQAQQRVYSLPSQAPHQLVRFRRKKRKEQR</sequence>
<reference evidence="2 3" key="1">
    <citation type="journal article" date="2014" name="Nat. Commun.">
        <title>Molecular traces of alternative social organization in a termite genome.</title>
        <authorList>
            <person name="Terrapon N."/>
            <person name="Li C."/>
            <person name="Robertson H.M."/>
            <person name="Ji L."/>
            <person name="Meng X."/>
            <person name="Booth W."/>
            <person name="Chen Z."/>
            <person name="Childers C.P."/>
            <person name="Glastad K.M."/>
            <person name="Gokhale K."/>
            <person name="Gowin J."/>
            <person name="Gronenberg W."/>
            <person name="Hermansen R.A."/>
            <person name="Hu H."/>
            <person name="Hunt B.G."/>
            <person name="Huylmans A.K."/>
            <person name="Khalil S.M."/>
            <person name="Mitchell R.D."/>
            <person name="Munoz-Torres M.C."/>
            <person name="Mustard J.A."/>
            <person name="Pan H."/>
            <person name="Reese J.T."/>
            <person name="Scharf M.E."/>
            <person name="Sun F."/>
            <person name="Vogel H."/>
            <person name="Xiao J."/>
            <person name="Yang W."/>
            <person name="Yang Z."/>
            <person name="Yang Z."/>
            <person name="Zhou J."/>
            <person name="Zhu J."/>
            <person name="Brent C.S."/>
            <person name="Elsik C.G."/>
            <person name="Goodisman M.A."/>
            <person name="Liberles D.A."/>
            <person name="Roe R.M."/>
            <person name="Vargo E.L."/>
            <person name="Vilcinskas A."/>
            <person name="Wang J."/>
            <person name="Bornberg-Bauer E."/>
            <person name="Korb J."/>
            <person name="Zhang G."/>
            <person name="Liebig J."/>
        </authorList>
    </citation>
    <scope>NUCLEOTIDE SEQUENCE [LARGE SCALE GENOMIC DNA]</scope>
    <source>
        <tissue evidence="2">Whole organism</tissue>
    </source>
</reference>
<dbReference type="InParanoid" id="A0A067R685"/>